<dbReference type="AlphaFoldDB" id="A0A1L4CXF9"/>
<reference evidence="2 3" key="1">
    <citation type="submission" date="2016-10" db="EMBL/GenBank/DDBJ databases">
        <title>Silvanigrella aquatica sp. nov., isolated from a freshwater lake located in the Black Forest, Germany, description of Silvanigrellaceae fam. nov., Silvanigrellales ord. nov., reclassification of the order Bdellovibrionales in the class Oligoflexia, reclassification of the families Bacteriovoracaceae and Halobacteriovoraceae in the new order Bacteriovoracales ord. nov., and reclassification of the family Pseudobacteriovoracaceae in the order Oligoflexiales.</title>
        <authorList>
            <person name="Hahn M.W."/>
            <person name="Schmidt J."/>
            <person name="Koll U."/>
            <person name="Rohde M."/>
            <person name="Verbag S."/>
            <person name="Pitt A."/>
            <person name="Nakai R."/>
            <person name="Naganuma T."/>
            <person name="Lang E."/>
        </authorList>
    </citation>
    <scope>NUCLEOTIDE SEQUENCE [LARGE SCALE GENOMIC DNA]</scope>
    <source>
        <strain evidence="2 3">MWH-Nonnen-W8red</strain>
    </source>
</reference>
<sequence>MKVKKAIFIFLISGVFWGVITFFILYTFNPGDIPMNQKSSFIDKGLKKSSQYSDEQIQFIKDFQSSFNDR</sequence>
<keyword evidence="1" id="KW-0812">Transmembrane</keyword>
<keyword evidence="1" id="KW-0472">Membrane</keyword>
<dbReference type="KEGG" id="saqi:AXG55_01250"/>
<keyword evidence="1" id="KW-1133">Transmembrane helix</keyword>
<keyword evidence="3" id="KW-1185">Reference proteome</keyword>
<organism evidence="2 3">
    <name type="scientific">Silvanigrella aquatica</name>
    <dbReference type="NCBI Taxonomy" id="1915309"/>
    <lineage>
        <taxon>Bacteria</taxon>
        <taxon>Pseudomonadati</taxon>
        <taxon>Bdellovibrionota</taxon>
        <taxon>Oligoflexia</taxon>
        <taxon>Silvanigrellales</taxon>
        <taxon>Silvanigrellaceae</taxon>
        <taxon>Silvanigrella</taxon>
    </lineage>
</organism>
<accession>A0A1L4CXF9</accession>
<evidence type="ECO:0000256" key="1">
    <source>
        <dbReference type="SAM" id="Phobius"/>
    </source>
</evidence>
<gene>
    <name evidence="2" type="ORF">AXG55_01250</name>
</gene>
<feature type="transmembrane region" description="Helical" evidence="1">
    <location>
        <begin position="6"/>
        <end position="28"/>
    </location>
</feature>
<name>A0A1L4CXF9_9BACT</name>
<evidence type="ECO:0000313" key="3">
    <source>
        <dbReference type="Proteomes" id="UP000184731"/>
    </source>
</evidence>
<dbReference type="EMBL" id="CP017834">
    <property type="protein sequence ID" value="APJ02629.1"/>
    <property type="molecule type" value="Genomic_DNA"/>
</dbReference>
<dbReference type="RefSeq" id="WP_233231290.1">
    <property type="nucleotide sequence ID" value="NZ_CP017834.1"/>
</dbReference>
<dbReference type="STRING" id="1915309.AXG55_01250"/>
<evidence type="ECO:0000313" key="2">
    <source>
        <dbReference type="EMBL" id="APJ02629.1"/>
    </source>
</evidence>
<proteinExistence type="predicted"/>
<protein>
    <submittedName>
        <fullName evidence="2">Uncharacterized protein</fullName>
    </submittedName>
</protein>
<dbReference type="Proteomes" id="UP000184731">
    <property type="component" value="Chromosome"/>
</dbReference>